<dbReference type="KEGG" id="pbf:CFX0092_A2187"/>
<dbReference type="EMBL" id="LN890655">
    <property type="protein sequence ID" value="CUS04065.2"/>
    <property type="molecule type" value="Genomic_DNA"/>
</dbReference>
<dbReference type="OrthoDB" id="27145at2"/>
<dbReference type="Pfam" id="PF07704">
    <property type="entry name" value="PSK_trans_fac"/>
    <property type="match status" value="1"/>
</dbReference>
<keyword evidence="2" id="KW-1185">Reference proteome</keyword>
<dbReference type="RefSeq" id="WP_095043463.1">
    <property type="nucleotide sequence ID" value="NZ_LN890655.1"/>
</dbReference>
<sequence length="88" mass="9975">MQSEDPEIEKLLNEIIELTGESRIEAIHKALDERRQRLALQTVAPRSEARLLAFLEDEIWPQVSPELLGKLIPKEEEDAILGFGDLGL</sequence>
<evidence type="ECO:0000313" key="1">
    <source>
        <dbReference type="EMBL" id="CUS04065.2"/>
    </source>
</evidence>
<evidence type="ECO:0000313" key="2">
    <source>
        <dbReference type="Proteomes" id="UP000215027"/>
    </source>
</evidence>
<accession>A0A160T5F3</accession>
<organism evidence="1 2">
    <name type="scientific">Candidatus Promineifilum breve</name>
    <dbReference type="NCBI Taxonomy" id="1806508"/>
    <lineage>
        <taxon>Bacteria</taxon>
        <taxon>Bacillati</taxon>
        <taxon>Chloroflexota</taxon>
        <taxon>Ardenticatenia</taxon>
        <taxon>Candidatus Promineifilales</taxon>
        <taxon>Candidatus Promineifilaceae</taxon>
        <taxon>Candidatus Promineifilum</taxon>
    </lineage>
</organism>
<gene>
    <name evidence="1" type="ORF">CFX0092_A2187</name>
</gene>
<reference evidence="1" key="1">
    <citation type="submission" date="2016-01" db="EMBL/GenBank/DDBJ databases">
        <authorList>
            <person name="Mcilroy J.S."/>
            <person name="Karst M S."/>
            <person name="Albertsen M."/>
        </authorList>
    </citation>
    <scope>NUCLEOTIDE SEQUENCE</scope>
    <source>
        <strain evidence="1">Cfx-K</strain>
    </source>
</reference>
<dbReference type="AlphaFoldDB" id="A0A160T5F3"/>
<dbReference type="InterPro" id="IPR011660">
    <property type="entry name" value="VapB-like"/>
</dbReference>
<protein>
    <submittedName>
        <fullName evidence="1">Uncharacterized protein</fullName>
    </submittedName>
</protein>
<name>A0A160T5F3_9CHLR</name>
<proteinExistence type="predicted"/>
<dbReference type="Proteomes" id="UP000215027">
    <property type="component" value="Chromosome I"/>
</dbReference>